<evidence type="ECO:0000313" key="2">
    <source>
        <dbReference type="EMBL" id="RUS14798.1"/>
    </source>
</evidence>
<sequence>MLEDLRDFGIVYQRKSILHFCALSHLEQKGSRRYYPTRLATTLTSGTTALTGGGTALSIGAGNKRAYGSAAGPGADDQENETGFVILETNYRLYAYTGMWT</sequence>
<accession>A0A433PBA9</accession>
<dbReference type="EMBL" id="RBNJ01026620">
    <property type="protein sequence ID" value="RUS14798.1"/>
    <property type="molecule type" value="Genomic_DNA"/>
</dbReference>
<comment type="similarity">
    <text evidence="1">Belongs to the TFB2 family.</text>
</comment>
<dbReference type="GO" id="GO:0003690">
    <property type="term" value="F:double-stranded DNA binding"/>
    <property type="evidence" value="ECO:0007669"/>
    <property type="project" value="TreeGrafter"/>
</dbReference>
<dbReference type="Proteomes" id="UP000274822">
    <property type="component" value="Unassembled WGS sequence"/>
</dbReference>
<comment type="function">
    <text evidence="1">Component of the general transcription and DNA repair factor IIH (TFIIH) core complex which is involved in general and transcription-coupled nucleotide excision repair (NER) of damaged DNA.</text>
</comment>
<dbReference type="PANTHER" id="PTHR13152">
    <property type="entry name" value="TFIIH, POLYPEPTIDE 4"/>
    <property type="match status" value="1"/>
</dbReference>
<dbReference type="AlphaFoldDB" id="A0A433PBA9"/>
<comment type="subcellular location">
    <subcellularLocation>
        <location evidence="1">Nucleus</location>
    </subcellularLocation>
</comment>
<dbReference type="GO" id="GO:0005675">
    <property type="term" value="C:transcription factor TFIIH holo complex"/>
    <property type="evidence" value="ECO:0007669"/>
    <property type="project" value="TreeGrafter"/>
</dbReference>
<dbReference type="Pfam" id="PF03849">
    <property type="entry name" value="Tfb2"/>
    <property type="match status" value="1"/>
</dbReference>
<organism evidence="2 3">
    <name type="scientific">Jimgerdemannia flammicorona</name>
    <dbReference type="NCBI Taxonomy" id="994334"/>
    <lineage>
        <taxon>Eukaryota</taxon>
        <taxon>Fungi</taxon>
        <taxon>Fungi incertae sedis</taxon>
        <taxon>Mucoromycota</taxon>
        <taxon>Mucoromycotina</taxon>
        <taxon>Endogonomycetes</taxon>
        <taxon>Endogonales</taxon>
        <taxon>Endogonaceae</taxon>
        <taxon>Jimgerdemannia</taxon>
    </lineage>
</organism>
<gene>
    <name evidence="2" type="ORF">BC938DRAFT_477211</name>
</gene>
<dbReference type="GO" id="GO:0001671">
    <property type="term" value="F:ATPase activator activity"/>
    <property type="evidence" value="ECO:0007669"/>
    <property type="project" value="InterPro"/>
</dbReference>
<reference evidence="2 3" key="1">
    <citation type="journal article" date="2018" name="New Phytol.">
        <title>Phylogenomics of Endogonaceae and evolution of mycorrhizas within Mucoromycota.</title>
        <authorList>
            <person name="Chang Y."/>
            <person name="Desiro A."/>
            <person name="Na H."/>
            <person name="Sandor L."/>
            <person name="Lipzen A."/>
            <person name="Clum A."/>
            <person name="Barry K."/>
            <person name="Grigoriev I.V."/>
            <person name="Martin F.M."/>
            <person name="Stajich J.E."/>
            <person name="Smith M.E."/>
            <person name="Bonito G."/>
            <person name="Spatafora J.W."/>
        </authorList>
    </citation>
    <scope>NUCLEOTIDE SEQUENCE [LARGE SCALE GENOMIC DNA]</scope>
    <source>
        <strain evidence="2 3">AD002</strain>
    </source>
</reference>
<protein>
    <recommendedName>
        <fullName evidence="1">RNA polymerase II transcription factor B subunit 2</fullName>
    </recommendedName>
</protein>
<dbReference type="GO" id="GO:0006289">
    <property type="term" value="P:nucleotide-excision repair"/>
    <property type="evidence" value="ECO:0007669"/>
    <property type="project" value="InterPro"/>
</dbReference>
<dbReference type="InterPro" id="IPR004598">
    <property type="entry name" value="TFIIH_p52/Tfb2"/>
</dbReference>
<comment type="caution">
    <text evidence="2">The sequence shown here is derived from an EMBL/GenBank/DDBJ whole genome shotgun (WGS) entry which is preliminary data.</text>
</comment>
<name>A0A433PBA9_9FUNG</name>
<keyword evidence="1" id="KW-0234">DNA repair</keyword>
<dbReference type="GO" id="GO:0000439">
    <property type="term" value="C:transcription factor TFIIH core complex"/>
    <property type="evidence" value="ECO:0007669"/>
    <property type="project" value="InterPro"/>
</dbReference>
<proteinExistence type="inferred from homology"/>
<evidence type="ECO:0000313" key="3">
    <source>
        <dbReference type="Proteomes" id="UP000274822"/>
    </source>
</evidence>
<keyword evidence="1" id="KW-0805">Transcription regulation</keyword>
<evidence type="ECO:0000256" key="1">
    <source>
        <dbReference type="RuleBase" id="RU364024"/>
    </source>
</evidence>
<keyword evidence="1" id="KW-0804">Transcription</keyword>
<keyword evidence="1" id="KW-0539">Nucleus</keyword>
<keyword evidence="3" id="KW-1185">Reference proteome</keyword>
<keyword evidence="1" id="KW-0227">DNA damage</keyword>
<dbReference type="PANTHER" id="PTHR13152:SF0">
    <property type="entry name" value="GENERAL TRANSCRIPTION FACTOR IIH SUBUNIT 4"/>
    <property type="match status" value="1"/>
</dbReference>